<comment type="caution">
    <text evidence="7">The sequence shown here is derived from an EMBL/GenBank/DDBJ whole genome shotgun (WGS) entry which is preliminary data.</text>
</comment>
<evidence type="ECO:0000256" key="2">
    <source>
        <dbReference type="ARBA" id="ARBA00022980"/>
    </source>
</evidence>
<evidence type="ECO:0000313" key="7">
    <source>
        <dbReference type="EMBL" id="OKY78903.1"/>
    </source>
</evidence>
<dbReference type="SUPFAM" id="SSF52042">
    <property type="entry name" value="Ribosomal protein L32e"/>
    <property type="match status" value="1"/>
</dbReference>
<comment type="similarity">
    <text evidence="1">Belongs to the eukaryotic ribosomal protein eL32 family.</text>
</comment>
<dbReference type="GO" id="GO:0006412">
    <property type="term" value="P:translation"/>
    <property type="evidence" value="ECO:0007669"/>
    <property type="project" value="InterPro"/>
</dbReference>
<dbReference type="Proteomes" id="UP000185744">
    <property type="component" value="Unassembled WGS sequence"/>
</dbReference>
<evidence type="ECO:0000256" key="5">
    <source>
        <dbReference type="ARBA" id="ARBA00035377"/>
    </source>
</evidence>
<dbReference type="InterPro" id="IPR018263">
    <property type="entry name" value="Ribosomal_eL32_CS"/>
</dbReference>
<evidence type="ECO:0000313" key="8">
    <source>
        <dbReference type="Proteomes" id="UP000185744"/>
    </source>
</evidence>
<dbReference type="AlphaFoldDB" id="A0A1Q6DX22"/>
<dbReference type="STRING" id="1903181.BTN85_1407"/>
<evidence type="ECO:0000256" key="4">
    <source>
        <dbReference type="ARBA" id="ARBA00035229"/>
    </source>
</evidence>
<evidence type="ECO:0000256" key="3">
    <source>
        <dbReference type="ARBA" id="ARBA00023274"/>
    </source>
</evidence>
<sequence>MTKKFRRQESQKHKKVKNKWRRPKGLQSNQRKETAGAPPKPKVGRKKPEDKRGLHPSGYEEKLVHNAKNLEEIDTEKEAIKISSKVGQRKRKRIQKKAKELGIKILNPKKIEG</sequence>
<feature type="compositionally biased region" description="Basic and acidic residues" evidence="6">
    <location>
        <begin position="46"/>
        <end position="65"/>
    </location>
</feature>
<keyword evidence="8" id="KW-1185">Reference proteome</keyword>
<organism evidence="7 8">
    <name type="scientific">Methanohalarchaeum thermophilum</name>
    <dbReference type="NCBI Taxonomy" id="1903181"/>
    <lineage>
        <taxon>Archaea</taxon>
        <taxon>Methanobacteriati</taxon>
        <taxon>Methanobacteriota</taxon>
        <taxon>Methanonatronarchaeia</taxon>
        <taxon>Methanonatronarchaeales</taxon>
        <taxon>Methanonatronarchaeaceae</taxon>
        <taxon>Candidatus Methanohalarchaeum</taxon>
    </lineage>
</organism>
<dbReference type="NCBIfam" id="NF006332">
    <property type="entry name" value="PRK08562.1"/>
    <property type="match status" value="1"/>
</dbReference>
<evidence type="ECO:0000256" key="6">
    <source>
        <dbReference type="SAM" id="MobiDB-lite"/>
    </source>
</evidence>
<keyword evidence="2 7" id="KW-0689">Ribosomal protein</keyword>
<dbReference type="PROSITE" id="PS00580">
    <property type="entry name" value="RIBOSOMAL_L32E"/>
    <property type="match status" value="1"/>
</dbReference>
<dbReference type="InParanoid" id="A0A1Q6DX22"/>
<dbReference type="InterPro" id="IPR023654">
    <property type="entry name" value="Ribosomal_eL32_arc"/>
</dbReference>
<name>A0A1Q6DX22_METT1</name>
<dbReference type="Pfam" id="PF01655">
    <property type="entry name" value="Ribosomal_L32e"/>
    <property type="match status" value="1"/>
</dbReference>
<evidence type="ECO:0000256" key="1">
    <source>
        <dbReference type="ARBA" id="ARBA00008431"/>
    </source>
</evidence>
<dbReference type="InterPro" id="IPR001515">
    <property type="entry name" value="Ribosomal_eL32"/>
</dbReference>
<accession>A0A1Q6DX22</accession>
<gene>
    <name evidence="7" type="ORF">BTN85_1407</name>
</gene>
<dbReference type="InterPro" id="IPR036351">
    <property type="entry name" value="Ribosomal_eL32_sf"/>
</dbReference>
<dbReference type="EMBL" id="MSDW01000001">
    <property type="protein sequence ID" value="OKY78903.1"/>
    <property type="molecule type" value="Genomic_DNA"/>
</dbReference>
<feature type="compositionally biased region" description="Basic residues" evidence="6">
    <location>
        <begin position="1"/>
        <end position="24"/>
    </location>
</feature>
<feature type="region of interest" description="Disordered" evidence="6">
    <location>
        <begin position="1"/>
        <end position="65"/>
    </location>
</feature>
<dbReference type="GO" id="GO:0022625">
    <property type="term" value="C:cytosolic large ribosomal subunit"/>
    <property type="evidence" value="ECO:0007669"/>
    <property type="project" value="TreeGrafter"/>
</dbReference>
<reference evidence="7" key="1">
    <citation type="submission" date="2016-12" db="EMBL/GenBank/DDBJ databases">
        <title>Discovery of methanogenic haloarchaea.</title>
        <authorList>
            <person name="Sorokin D.Y."/>
            <person name="Makarova K.S."/>
            <person name="Abbas B."/>
            <person name="Ferrer M."/>
            <person name="Golyshin P.N."/>
        </authorList>
    </citation>
    <scope>NUCLEOTIDE SEQUENCE [LARGE SCALE GENOMIC DNA]</scope>
    <source>
        <strain evidence="7">HMET1</strain>
    </source>
</reference>
<protein>
    <recommendedName>
        <fullName evidence="4">Large ribosomal subunit protein eL32</fullName>
    </recommendedName>
    <alternativeName>
        <fullName evidence="5">50S ribosomal protein L32e</fullName>
    </alternativeName>
</protein>
<proteinExistence type="inferred from homology"/>
<dbReference type="PANTHER" id="PTHR23413">
    <property type="entry name" value="60S RIBOSOMAL PROTEIN L32 AND DNA-DIRECTED RNA POLYMERASE II, SUBUNIT N"/>
    <property type="match status" value="1"/>
</dbReference>
<dbReference type="GO" id="GO:0003735">
    <property type="term" value="F:structural constituent of ribosome"/>
    <property type="evidence" value="ECO:0007669"/>
    <property type="project" value="InterPro"/>
</dbReference>
<dbReference type="SMART" id="SM01393">
    <property type="entry name" value="Ribosomal_L32e"/>
    <property type="match status" value="1"/>
</dbReference>
<dbReference type="FunCoup" id="A0A1Q6DX22">
    <property type="interactions" value="159"/>
</dbReference>
<keyword evidence="3" id="KW-0687">Ribonucleoprotein</keyword>
<dbReference type="PANTHER" id="PTHR23413:SF1">
    <property type="entry name" value="RIBOSOMAL PROTEIN L32"/>
    <property type="match status" value="1"/>
</dbReference>